<proteinExistence type="predicted"/>
<gene>
    <name evidence="1" type="ORF">C0Q70_18503</name>
</gene>
<dbReference type="Proteomes" id="UP000245119">
    <property type="component" value="Linkage Group LG12"/>
</dbReference>
<organism evidence="1 2">
    <name type="scientific">Pomacea canaliculata</name>
    <name type="common">Golden apple snail</name>
    <dbReference type="NCBI Taxonomy" id="400727"/>
    <lineage>
        <taxon>Eukaryota</taxon>
        <taxon>Metazoa</taxon>
        <taxon>Spiralia</taxon>
        <taxon>Lophotrochozoa</taxon>
        <taxon>Mollusca</taxon>
        <taxon>Gastropoda</taxon>
        <taxon>Caenogastropoda</taxon>
        <taxon>Architaenioglossa</taxon>
        <taxon>Ampullarioidea</taxon>
        <taxon>Ampullariidae</taxon>
        <taxon>Pomacea</taxon>
    </lineage>
</organism>
<comment type="caution">
    <text evidence="1">The sequence shown here is derived from an EMBL/GenBank/DDBJ whole genome shotgun (WGS) entry which is preliminary data.</text>
</comment>
<sequence>MQVVAMADCRSQLPLPNPQSTQLLWATAPELELQSTGHTVQELELHATAPEQELQAAAPELELQATQYKN</sequence>
<keyword evidence="2" id="KW-1185">Reference proteome</keyword>
<name>A0A2T7NGQ0_POMCA</name>
<dbReference type="EMBL" id="PZQS01000012">
    <property type="protein sequence ID" value="PVD20349.1"/>
    <property type="molecule type" value="Genomic_DNA"/>
</dbReference>
<dbReference type="AlphaFoldDB" id="A0A2T7NGQ0"/>
<reference evidence="1 2" key="1">
    <citation type="submission" date="2018-04" db="EMBL/GenBank/DDBJ databases">
        <title>The genome of golden apple snail Pomacea canaliculata provides insight into stress tolerance and invasive adaptation.</title>
        <authorList>
            <person name="Liu C."/>
            <person name="Liu B."/>
            <person name="Ren Y."/>
            <person name="Zhang Y."/>
            <person name="Wang H."/>
            <person name="Li S."/>
            <person name="Jiang F."/>
            <person name="Yin L."/>
            <person name="Zhang G."/>
            <person name="Qian W."/>
            <person name="Fan W."/>
        </authorList>
    </citation>
    <scope>NUCLEOTIDE SEQUENCE [LARGE SCALE GENOMIC DNA]</scope>
    <source>
        <strain evidence="1">SZHN2017</strain>
        <tissue evidence="1">Muscle</tissue>
    </source>
</reference>
<evidence type="ECO:0000313" key="1">
    <source>
        <dbReference type="EMBL" id="PVD20349.1"/>
    </source>
</evidence>
<protein>
    <submittedName>
        <fullName evidence="1">Uncharacterized protein</fullName>
    </submittedName>
</protein>
<evidence type="ECO:0000313" key="2">
    <source>
        <dbReference type="Proteomes" id="UP000245119"/>
    </source>
</evidence>
<accession>A0A2T7NGQ0</accession>